<proteinExistence type="predicted"/>
<accession>A0A2M6YQR2</accession>
<name>A0A2M6YQR2_9BACT</name>
<dbReference type="Proteomes" id="UP000229502">
    <property type="component" value="Unassembled WGS sequence"/>
</dbReference>
<reference evidence="2" key="1">
    <citation type="submission" date="2017-09" db="EMBL/GenBank/DDBJ databases">
        <title>Depth-based differentiation of microbial function through sediment-hosted aquifers and enrichment of novel symbionts in the deep terrestrial subsurface.</title>
        <authorList>
            <person name="Probst A.J."/>
            <person name="Ladd B."/>
            <person name="Jarett J.K."/>
            <person name="Geller-Mcgrath D.E."/>
            <person name="Sieber C.M.K."/>
            <person name="Emerson J.B."/>
            <person name="Anantharaman K."/>
            <person name="Thomas B.C."/>
            <person name="Malmstrom R."/>
            <person name="Stieglmeier M."/>
            <person name="Klingl A."/>
            <person name="Woyke T."/>
            <person name="Ryan C.M."/>
            <person name="Banfield J.F."/>
        </authorList>
    </citation>
    <scope>NUCLEOTIDE SEQUENCE [LARGE SCALE GENOMIC DNA]</scope>
</reference>
<comment type="caution">
    <text evidence="1">The sequence shown here is derived from an EMBL/GenBank/DDBJ whole genome shotgun (WGS) entry which is preliminary data.</text>
</comment>
<protein>
    <submittedName>
        <fullName evidence="1">Uncharacterized protein</fullName>
    </submittedName>
</protein>
<gene>
    <name evidence="1" type="ORF">COT03_02655</name>
</gene>
<evidence type="ECO:0000313" key="2">
    <source>
        <dbReference type="Proteomes" id="UP000229502"/>
    </source>
</evidence>
<evidence type="ECO:0000313" key="1">
    <source>
        <dbReference type="EMBL" id="PIU33820.1"/>
    </source>
</evidence>
<sequence>MVEEGEPKIDEEVEPLVQKLEKEIYLSKPITDDWGQPLVSPPAPQNPKIILPVTKGTYTFGLTQKITESIRWLAEWCLRIIKIFGSQAIFREEKGTP</sequence>
<dbReference type="EMBL" id="PEWZ01000127">
    <property type="protein sequence ID" value="PIU33820.1"/>
    <property type="molecule type" value="Genomic_DNA"/>
</dbReference>
<organism evidence="1 2">
    <name type="scientific">Candidatus Shapirobacteria bacterium CG07_land_8_20_14_0_80_39_18</name>
    <dbReference type="NCBI Taxonomy" id="1974882"/>
    <lineage>
        <taxon>Bacteria</taxon>
        <taxon>Candidatus Shapironibacteriota</taxon>
    </lineage>
</organism>
<dbReference type="AlphaFoldDB" id="A0A2M6YQR2"/>